<evidence type="ECO:0000313" key="1">
    <source>
        <dbReference type="EMBL" id="AFH92791.1"/>
    </source>
</evidence>
<dbReference type="OrthoDB" id="6467051at2"/>
<organism evidence="1 2">
    <name type="scientific">Providencia stuartii (strain MRSN 2154)</name>
    <dbReference type="NCBI Taxonomy" id="1157951"/>
    <lineage>
        <taxon>Bacteria</taxon>
        <taxon>Pseudomonadati</taxon>
        <taxon>Pseudomonadota</taxon>
        <taxon>Gammaproteobacteria</taxon>
        <taxon>Enterobacterales</taxon>
        <taxon>Morganellaceae</taxon>
        <taxon>Providencia</taxon>
    </lineage>
</organism>
<proteinExistence type="predicted"/>
<dbReference type="Proteomes" id="UP000005012">
    <property type="component" value="Chromosome"/>
</dbReference>
<gene>
    <name evidence="1" type="ordered locus">S70_04550</name>
</gene>
<evidence type="ECO:0000313" key="2">
    <source>
        <dbReference type="Proteomes" id="UP000005012"/>
    </source>
</evidence>
<dbReference type="HOGENOM" id="CLU_203262_0_0_6"/>
<reference evidence="2" key="2">
    <citation type="submission" date="2012-04" db="EMBL/GenBank/DDBJ databases">
        <title>Complete genome sequence of Providencia stuartii clinical isolate MRSN 2154.</title>
        <authorList>
            <person name="Clifford R.J."/>
            <person name="Hang J."/>
            <person name="Riley M.C."/>
            <person name="Onmus-Leone F."/>
            <person name="Kuschner R.A."/>
            <person name="Lesho E.P."/>
            <person name="Waterman P.E."/>
        </authorList>
    </citation>
    <scope>NUCLEOTIDE SEQUENCE [LARGE SCALE GENOMIC DNA]</scope>
    <source>
        <strain evidence="2">MRSN 2154</strain>
    </source>
</reference>
<name>A0A140NIR5_PROSM</name>
<dbReference type="AlphaFoldDB" id="A0A140NIR5"/>
<dbReference type="RefSeq" id="WP_014656494.1">
    <property type="nucleotide sequence ID" value="NC_017731.1"/>
</dbReference>
<sequence>MSNQKLVKLSKLFKNGRFVGHALSVDGQLLSNQTSVILPPTNGTTDSVEITVTLTCTNNMVTDAPDIHLK</sequence>
<reference evidence="1 2" key="1">
    <citation type="journal article" date="2012" name="J. Bacteriol.">
        <title>Complete Genome Sequence of Providencia stuartii Clinical Isolate MRSN 2154.</title>
        <authorList>
            <person name="Clifford R.J."/>
            <person name="Hang J."/>
            <person name="Riley M.C."/>
            <person name="Onmus-Leone F."/>
            <person name="Kuschner R.A."/>
            <person name="Lesho E.P."/>
            <person name="Waterman P.E."/>
        </authorList>
    </citation>
    <scope>NUCLEOTIDE SEQUENCE [LARGE SCALE GENOMIC DNA]</scope>
    <source>
        <strain evidence="1 2">MRSN 2154</strain>
    </source>
</reference>
<accession>A0A140NIR5</accession>
<dbReference type="EMBL" id="CP003488">
    <property type="protein sequence ID" value="AFH92791.1"/>
    <property type="molecule type" value="Genomic_DNA"/>
</dbReference>
<dbReference type="KEGG" id="psi:S70_04550"/>
<protein>
    <submittedName>
        <fullName evidence="1">Uncharacterized protein</fullName>
    </submittedName>
</protein>